<reference evidence="1" key="1">
    <citation type="submission" date="2023-10" db="EMBL/GenBank/DDBJ databases">
        <title>Genome assemblies of two species of porcelain crab, Petrolisthes cinctipes and Petrolisthes manimaculis (Anomura: Porcellanidae).</title>
        <authorList>
            <person name="Angst P."/>
        </authorList>
    </citation>
    <scope>NUCLEOTIDE SEQUENCE</scope>
    <source>
        <strain evidence="1">PB745_01</strain>
        <tissue evidence="1">Gill</tissue>
    </source>
</reference>
<evidence type="ECO:0000313" key="2">
    <source>
        <dbReference type="Proteomes" id="UP001286313"/>
    </source>
</evidence>
<name>A0AAE1FYG3_PETCI</name>
<sequence>MQTNNSVQVLNSNSMKQVQYGTSTSLSPCNKQVNTSPVFSKEVCAGFYSHIKNDAVVNDYICNKQFSACLSPCNKQVTSVSTNAISKYSTSLTPCNKQVASVSTNATSKCSTSLTPCNKQVTSVSTNATNKYSTSLTPCNKQVTSVVSIHLATKSVYQLQSIQQASHCQFL</sequence>
<organism evidence="1 2">
    <name type="scientific">Petrolisthes cinctipes</name>
    <name type="common">Flat porcelain crab</name>
    <dbReference type="NCBI Taxonomy" id="88211"/>
    <lineage>
        <taxon>Eukaryota</taxon>
        <taxon>Metazoa</taxon>
        <taxon>Ecdysozoa</taxon>
        <taxon>Arthropoda</taxon>
        <taxon>Crustacea</taxon>
        <taxon>Multicrustacea</taxon>
        <taxon>Malacostraca</taxon>
        <taxon>Eumalacostraca</taxon>
        <taxon>Eucarida</taxon>
        <taxon>Decapoda</taxon>
        <taxon>Pleocyemata</taxon>
        <taxon>Anomura</taxon>
        <taxon>Galatheoidea</taxon>
        <taxon>Porcellanidae</taxon>
        <taxon>Petrolisthes</taxon>
    </lineage>
</organism>
<dbReference type="Proteomes" id="UP001286313">
    <property type="component" value="Unassembled WGS sequence"/>
</dbReference>
<accession>A0AAE1FYG3</accession>
<protein>
    <submittedName>
        <fullName evidence="1">Uncharacterized protein</fullName>
    </submittedName>
</protein>
<evidence type="ECO:0000313" key="1">
    <source>
        <dbReference type="EMBL" id="KAK3883002.1"/>
    </source>
</evidence>
<proteinExistence type="predicted"/>
<keyword evidence="2" id="KW-1185">Reference proteome</keyword>
<gene>
    <name evidence="1" type="ORF">Pcinc_012654</name>
</gene>
<dbReference type="AlphaFoldDB" id="A0AAE1FYG3"/>
<comment type="caution">
    <text evidence="1">The sequence shown here is derived from an EMBL/GenBank/DDBJ whole genome shotgun (WGS) entry which is preliminary data.</text>
</comment>
<dbReference type="EMBL" id="JAWQEG010001038">
    <property type="protein sequence ID" value="KAK3883002.1"/>
    <property type="molecule type" value="Genomic_DNA"/>
</dbReference>